<gene>
    <name evidence="2" type="ORF">F511_16095</name>
</gene>
<dbReference type="AlphaFoldDB" id="A0A2Z7C1C2"/>
<sequence length="243" mass="27454">MHLEQYLQNTSRSPGVTSLHSIAWLHDLEARGQWTEDIQLHSNLLIPRGQSSRLVLLYSYGCIVLRPRFGDTSMQVTHPSSFLLDQLQKFSSSSSPKARPPDLTKKRNRPPIRTRFQEAGHNSSNNVGNSRRGPKHESLTAARTAQLVAKNRTVHRSTPEVDPPPLHEPSSKIQMYQKDAGDIVTSFNNKKCYLGYILIGMLLEQLYKPDMFGTIKARPALHYKVQHSLAPSPTCKYNQLGNM</sequence>
<organism evidence="2 3">
    <name type="scientific">Dorcoceras hygrometricum</name>
    <dbReference type="NCBI Taxonomy" id="472368"/>
    <lineage>
        <taxon>Eukaryota</taxon>
        <taxon>Viridiplantae</taxon>
        <taxon>Streptophyta</taxon>
        <taxon>Embryophyta</taxon>
        <taxon>Tracheophyta</taxon>
        <taxon>Spermatophyta</taxon>
        <taxon>Magnoliopsida</taxon>
        <taxon>eudicotyledons</taxon>
        <taxon>Gunneridae</taxon>
        <taxon>Pentapetalae</taxon>
        <taxon>asterids</taxon>
        <taxon>lamiids</taxon>
        <taxon>Lamiales</taxon>
        <taxon>Gesneriaceae</taxon>
        <taxon>Didymocarpoideae</taxon>
        <taxon>Trichosporeae</taxon>
        <taxon>Loxocarpinae</taxon>
        <taxon>Dorcoceras</taxon>
    </lineage>
</organism>
<feature type="region of interest" description="Disordered" evidence="1">
    <location>
        <begin position="90"/>
        <end position="138"/>
    </location>
</feature>
<keyword evidence="3" id="KW-1185">Reference proteome</keyword>
<dbReference type="Proteomes" id="UP000250235">
    <property type="component" value="Unassembled WGS sequence"/>
</dbReference>
<evidence type="ECO:0000313" key="3">
    <source>
        <dbReference type="Proteomes" id="UP000250235"/>
    </source>
</evidence>
<reference evidence="2 3" key="1">
    <citation type="journal article" date="2015" name="Proc. Natl. Acad. Sci. U.S.A.">
        <title>The resurrection genome of Boea hygrometrica: A blueprint for survival of dehydration.</title>
        <authorList>
            <person name="Xiao L."/>
            <person name="Yang G."/>
            <person name="Zhang L."/>
            <person name="Yang X."/>
            <person name="Zhao S."/>
            <person name="Ji Z."/>
            <person name="Zhou Q."/>
            <person name="Hu M."/>
            <person name="Wang Y."/>
            <person name="Chen M."/>
            <person name="Xu Y."/>
            <person name="Jin H."/>
            <person name="Xiao X."/>
            <person name="Hu G."/>
            <person name="Bao F."/>
            <person name="Hu Y."/>
            <person name="Wan P."/>
            <person name="Li L."/>
            <person name="Deng X."/>
            <person name="Kuang T."/>
            <person name="Xiang C."/>
            <person name="Zhu J.K."/>
            <person name="Oliver M.J."/>
            <person name="He Y."/>
        </authorList>
    </citation>
    <scope>NUCLEOTIDE SEQUENCE [LARGE SCALE GENOMIC DNA]</scope>
    <source>
        <strain evidence="3">cv. XS01</strain>
    </source>
</reference>
<evidence type="ECO:0000313" key="2">
    <source>
        <dbReference type="EMBL" id="KZV38075.1"/>
    </source>
</evidence>
<proteinExistence type="predicted"/>
<accession>A0A2Z7C1C2</accession>
<dbReference type="EMBL" id="KV002325">
    <property type="protein sequence ID" value="KZV38075.1"/>
    <property type="molecule type" value="Genomic_DNA"/>
</dbReference>
<protein>
    <submittedName>
        <fullName evidence="2">Uncharacterized protein</fullName>
    </submittedName>
</protein>
<evidence type="ECO:0000256" key="1">
    <source>
        <dbReference type="SAM" id="MobiDB-lite"/>
    </source>
</evidence>
<name>A0A2Z7C1C2_9LAMI</name>
<feature type="compositionally biased region" description="Low complexity" evidence="1">
    <location>
        <begin position="122"/>
        <end position="131"/>
    </location>
</feature>